<reference evidence="3 4" key="1">
    <citation type="submission" date="2021-07" db="EMBL/GenBank/DDBJ databases">
        <title>Sequencing Streptomyces halstedii LGO-A4 genome an citrus endophytic actinomycete.</title>
        <authorList>
            <person name="Samborskyy M."/>
            <person name="Scott N."/>
            <person name="Deglau R."/>
            <person name="Dickens S."/>
            <person name="Oliveira L.G."/>
        </authorList>
    </citation>
    <scope>NUCLEOTIDE SEQUENCE [LARGE SCALE GENOMIC DNA]</scope>
    <source>
        <strain evidence="3 4">LGO-A4</strain>
    </source>
</reference>
<feature type="chain" id="PRO_5045757708" description="Lipoprotein" evidence="2">
    <location>
        <begin position="25"/>
        <end position="152"/>
    </location>
</feature>
<dbReference type="PROSITE" id="PS51257">
    <property type="entry name" value="PROKAR_LIPOPROTEIN"/>
    <property type="match status" value="1"/>
</dbReference>
<name>A0ABS6TXV5_STRHA</name>
<evidence type="ECO:0000313" key="3">
    <source>
        <dbReference type="EMBL" id="MBV7673105.1"/>
    </source>
</evidence>
<sequence length="152" mass="15768">MNLRSMSLALVALLSTAGCVTVPADPHRPGAAPSGLSRNMPAAQASTSATAPPLVHDVLGRTDGKPRNGDAEKGAKKPAPDPRPGAAAPHVRPETRDQQSHPAPGLPAPLRTRPPVRLADPHQPYDMRSVCAAGRGVASTDILDLCRTAYGR</sequence>
<feature type="signal peptide" evidence="2">
    <location>
        <begin position="1"/>
        <end position="24"/>
    </location>
</feature>
<keyword evidence="2" id="KW-0732">Signal</keyword>
<evidence type="ECO:0008006" key="5">
    <source>
        <dbReference type="Google" id="ProtNLM"/>
    </source>
</evidence>
<dbReference type="Proteomes" id="UP000735541">
    <property type="component" value="Unassembled WGS sequence"/>
</dbReference>
<protein>
    <recommendedName>
        <fullName evidence="5">Lipoprotein</fullName>
    </recommendedName>
</protein>
<evidence type="ECO:0000256" key="2">
    <source>
        <dbReference type="SAM" id="SignalP"/>
    </source>
</evidence>
<feature type="compositionally biased region" description="Basic and acidic residues" evidence="1">
    <location>
        <begin position="58"/>
        <end position="80"/>
    </location>
</feature>
<evidence type="ECO:0000313" key="4">
    <source>
        <dbReference type="Proteomes" id="UP000735541"/>
    </source>
</evidence>
<comment type="caution">
    <text evidence="3">The sequence shown here is derived from an EMBL/GenBank/DDBJ whole genome shotgun (WGS) entry which is preliminary data.</text>
</comment>
<feature type="region of interest" description="Disordered" evidence="1">
    <location>
        <begin position="20"/>
        <end position="123"/>
    </location>
</feature>
<evidence type="ECO:0000256" key="1">
    <source>
        <dbReference type="SAM" id="MobiDB-lite"/>
    </source>
</evidence>
<keyword evidence="4" id="KW-1185">Reference proteome</keyword>
<gene>
    <name evidence="3" type="ORF">STHAL_27040</name>
</gene>
<organism evidence="3 4">
    <name type="scientific">Streptomyces halstedii</name>
    <dbReference type="NCBI Taxonomy" id="1944"/>
    <lineage>
        <taxon>Bacteria</taxon>
        <taxon>Bacillati</taxon>
        <taxon>Actinomycetota</taxon>
        <taxon>Actinomycetes</taxon>
        <taxon>Kitasatosporales</taxon>
        <taxon>Streptomycetaceae</taxon>
        <taxon>Streptomyces</taxon>
    </lineage>
</organism>
<proteinExistence type="predicted"/>
<accession>A0ABS6TXV5</accession>
<feature type="compositionally biased region" description="Low complexity" evidence="1">
    <location>
        <begin position="41"/>
        <end position="53"/>
    </location>
</feature>
<dbReference type="EMBL" id="JAHUVW010000001">
    <property type="protein sequence ID" value="MBV7673105.1"/>
    <property type="molecule type" value="Genomic_DNA"/>
</dbReference>